<evidence type="ECO:0000313" key="3">
    <source>
        <dbReference type="Proteomes" id="UP000064939"/>
    </source>
</evidence>
<keyword evidence="3" id="KW-1185">Reference proteome</keyword>
<dbReference type="InterPro" id="IPR009839">
    <property type="entry name" value="SseB_N"/>
</dbReference>
<accession>A0A0N9VYZ2</accession>
<name>A0A0N9VYZ2_9GAMM</name>
<dbReference type="KEGG" id="aei:AOY20_11755"/>
<dbReference type="Pfam" id="PF07179">
    <property type="entry name" value="SseB"/>
    <property type="match status" value="1"/>
</dbReference>
<sequence length="124" mass="14409">MQDLESLFQQTQNDYNVIPDFIDQLLETEIYCLGIKNDENKIQFRIFETPEGDQAIPFFLKLDTILQDIGENIEYITINTRKLFEITQGATLILNLTSELSKVFQPEEIKTILDIDQNSIECES</sequence>
<dbReference type="Proteomes" id="UP000064939">
    <property type="component" value="Chromosome"/>
</dbReference>
<dbReference type="AlphaFoldDB" id="A0A0N9VYZ2"/>
<feature type="domain" description="SseB protein N-terminal" evidence="1">
    <location>
        <begin position="13"/>
        <end position="110"/>
    </location>
</feature>
<reference evidence="2 3" key="1">
    <citation type="journal article" date="2015" name="Int. J. Syst. Evol. Microbiol.">
        <title>Acinetobacter equi sp. nov. isolated from horse faeces.</title>
        <authorList>
            <person name="Poppel M.T."/>
            <person name="Skiebe E."/>
            <person name="Laue M."/>
            <person name="Bergmann H."/>
            <person name="Ebersberger I."/>
            <person name="Garn T."/>
            <person name="Fruth A."/>
            <person name="Baumgardt S."/>
            <person name="Busse H.J."/>
            <person name="Wilharm G."/>
        </authorList>
    </citation>
    <scope>NUCLEOTIDE SEQUENCE [LARGE SCALE GENOMIC DNA]</scope>
    <source>
        <strain evidence="2 3">114</strain>
    </source>
</reference>
<gene>
    <name evidence="2" type="ORF">AOY20_11755</name>
</gene>
<dbReference type="RefSeq" id="WP_054582606.1">
    <property type="nucleotide sequence ID" value="NZ_CP012808.1"/>
</dbReference>
<evidence type="ECO:0000259" key="1">
    <source>
        <dbReference type="Pfam" id="PF07179"/>
    </source>
</evidence>
<protein>
    <submittedName>
        <fullName evidence="2">Enhanced serine sensitivity protein SseB</fullName>
    </submittedName>
</protein>
<dbReference type="STRING" id="1324350.AOY20_11755"/>
<dbReference type="EMBL" id="CP012808">
    <property type="protein sequence ID" value="ALH96737.1"/>
    <property type="molecule type" value="Genomic_DNA"/>
</dbReference>
<evidence type="ECO:0000313" key="2">
    <source>
        <dbReference type="EMBL" id="ALH96737.1"/>
    </source>
</evidence>
<organism evidence="2 3">
    <name type="scientific">Acinetobacter equi</name>
    <dbReference type="NCBI Taxonomy" id="1324350"/>
    <lineage>
        <taxon>Bacteria</taxon>
        <taxon>Pseudomonadati</taxon>
        <taxon>Pseudomonadota</taxon>
        <taxon>Gammaproteobacteria</taxon>
        <taxon>Moraxellales</taxon>
        <taxon>Moraxellaceae</taxon>
        <taxon>Acinetobacter</taxon>
    </lineage>
</organism>
<proteinExistence type="predicted"/>
<dbReference type="OrthoDB" id="5622177at2"/>